<feature type="region of interest" description="Disordered" evidence="3">
    <location>
        <begin position="213"/>
        <end position="239"/>
    </location>
</feature>
<dbReference type="PANTHER" id="PTHR13299">
    <property type="entry name" value="PEROXISOMAL MEMBRANE PROTEIN PEX16"/>
    <property type="match status" value="1"/>
</dbReference>
<dbReference type="GO" id="GO:0007031">
    <property type="term" value="P:peroxisome organization"/>
    <property type="evidence" value="ECO:0007669"/>
    <property type="project" value="UniProtKB-KW"/>
</dbReference>
<accession>A0A0D2U670</accession>
<evidence type="ECO:0000313" key="5">
    <source>
        <dbReference type="Proteomes" id="UP000008743"/>
    </source>
</evidence>
<dbReference type="EMBL" id="KE346361">
    <property type="protein sequence ID" value="KJE90606.1"/>
    <property type="molecule type" value="Genomic_DNA"/>
</dbReference>
<name>A0A0D2U670_CAPO3</name>
<proteinExistence type="inferred from homology"/>
<dbReference type="InParanoid" id="A0A0D2U670"/>
<dbReference type="PANTHER" id="PTHR13299:SF0">
    <property type="entry name" value="PEROXISOMAL MEMBRANE PROTEIN PEX16"/>
    <property type="match status" value="1"/>
</dbReference>
<dbReference type="OrthoDB" id="2021143at2759"/>
<dbReference type="PhylomeDB" id="A0A0D2U670"/>
<evidence type="ECO:0000313" key="4">
    <source>
        <dbReference type="EMBL" id="KJE90606.1"/>
    </source>
</evidence>
<keyword evidence="5" id="KW-1185">Reference proteome</keyword>
<organism evidence="4 5">
    <name type="scientific">Capsaspora owczarzaki (strain ATCC 30864)</name>
    <dbReference type="NCBI Taxonomy" id="595528"/>
    <lineage>
        <taxon>Eukaryota</taxon>
        <taxon>Filasterea</taxon>
        <taxon>Capsaspora</taxon>
    </lineage>
</organism>
<gene>
    <name evidence="4" type="ORF">CAOG_001894</name>
</gene>
<evidence type="ECO:0000256" key="1">
    <source>
        <dbReference type="ARBA" id="ARBA00009505"/>
    </source>
</evidence>
<dbReference type="Pfam" id="PF08610">
    <property type="entry name" value="Pex16"/>
    <property type="match status" value="2"/>
</dbReference>
<feature type="region of interest" description="Disordered" evidence="3">
    <location>
        <begin position="279"/>
        <end position="308"/>
    </location>
</feature>
<comment type="subcellular location">
    <subcellularLocation>
        <location evidence="2">Peroxisome membrane</location>
    </subcellularLocation>
</comment>
<comment type="similarity">
    <text evidence="1 2">Belongs to the peroxin-16 family.</text>
</comment>
<feature type="compositionally biased region" description="Low complexity" evidence="3">
    <location>
        <begin position="214"/>
        <end position="228"/>
    </location>
</feature>
<sequence length="465" mass="52080">MVGSARLQAVGIALAKLKAQYEDFFLQNAAAVQQAESLLRSLSYFVPAKFKSADELGELLYALVSLLGLHNDAILRRRLVSSPEFYASQKVLRRSAAYERIATWLGVVKQVETFVELAARRTGGAKLRWTVIWVIELAKSVVHLLRHSETILIVRQIPCRKASVLTFGVGVGLARFILRAALLFRSKCDSGLLVNPPLPPIQREKATALLAKLQEQQSDSDVQESDASPPASVFSTPKREIAPPSVDSILFNARSMHERRQQQPGNLASEEARERLQQNLVPVPGAPYGTTPRFQRRLTRPPSHAEELRTPLSRRQMQGELLHMARPLVFCEKEVFSQSVFAFGANLTCRCVLFLFLAVLVARFAGHKSWSAWGSALATDIASKILSGDSRDMHEEERGELSRRSGLLVYYLMRSPIYDRFTRSIVISAVNKLGRLFPLLGGLTAESVTDYLELWQDTYFDIWES</sequence>
<reference evidence="5" key="1">
    <citation type="submission" date="2011-02" db="EMBL/GenBank/DDBJ databases">
        <title>The Genome Sequence of Capsaspora owczarzaki ATCC 30864.</title>
        <authorList>
            <person name="Russ C."/>
            <person name="Cuomo C."/>
            <person name="Burger G."/>
            <person name="Gray M.W."/>
            <person name="Holland P.W.H."/>
            <person name="King N."/>
            <person name="Lang F.B.F."/>
            <person name="Roger A.J."/>
            <person name="Ruiz-Trillo I."/>
            <person name="Young S.K."/>
            <person name="Zeng Q."/>
            <person name="Gargeya S."/>
            <person name="Alvarado L."/>
            <person name="Berlin A."/>
            <person name="Chapman S.B."/>
            <person name="Chen Z."/>
            <person name="Freedman E."/>
            <person name="Gellesch M."/>
            <person name="Goldberg J."/>
            <person name="Griggs A."/>
            <person name="Gujja S."/>
            <person name="Heilman E."/>
            <person name="Heiman D."/>
            <person name="Howarth C."/>
            <person name="Mehta T."/>
            <person name="Neiman D."/>
            <person name="Pearson M."/>
            <person name="Roberts A."/>
            <person name="Saif S."/>
            <person name="Shea T."/>
            <person name="Shenoy N."/>
            <person name="Sisk P."/>
            <person name="Stolte C."/>
            <person name="Sykes S."/>
            <person name="White J."/>
            <person name="Yandava C."/>
            <person name="Haas B."/>
            <person name="Nusbaum C."/>
            <person name="Birren B."/>
        </authorList>
    </citation>
    <scope>NUCLEOTIDE SEQUENCE</scope>
    <source>
        <strain evidence="5">ATCC 30864</strain>
    </source>
</reference>
<dbReference type="GO" id="GO:0005778">
    <property type="term" value="C:peroxisomal membrane"/>
    <property type="evidence" value="ECO:0007669"/>
    <property type="project" value="UniProtKB-SubCell"/>
</dbReference>
<evidence type="ECO:0000256" key="3">
    <source>
        <dbReference type="SAM" id="MobiDB-lite"/>
    </source>
</evidence>
<dbReference type="AlphaFoldDB" id="A0A0D2U670"/>
<dbReference type="STRING" id="595528.A0A0D2U670"/>
<dbReference type="Proteomes" id="UP000008743">
    <property type="component" value="Unassembled WGS sequence"/>
</dbReference>
<evidence type="ECO:0000256" key="2">
    <source>
        <dbReference type="RuleBase" id="RU365003"/>
    </source>
</evidence>
<keyword evidence="2" id="KW-0576">Peroxisome</keyword>
<dbReference type="InterPro" id="IPR013919">
    <property type="entry name" value="Pex16"/>
</dbReference>
<keyword evidence="2" id="KW-0962">Peroxisome biogenesis</keyword>
<protein>
    <recommendedName>
        <fullName evidence="2">Peroxisomal membrane protein PEX16</fullName>
    </recommendedName>
</protein>